<dbReference type="AlphaFoldDB" id="A0A383V7L1"/>
<dbReference type="Gene3D" id="3.60.20.10">
    <property type="entry name" value="Glutamine Phosphoribosylpyrophosphate, subunit 1, domain 1"/>
    <property type="match status" value="1"/>
</dbReference>
<dbReference type="InterPro" id="IPR029055">
    <property type="entry name" value="Ntn_hydrolases_N"/>
</dbReference>
<sequence>MQEHQPGSFYCYVPKSPGPIAGLLLSRTKSEKLVHSKLDAVLNSWEDDVPVSSYSESVSSLSRPGSLPQGSLPPPSLGSLPQTQSYVYKNAGLTVKVGLEEVAADLFRVKPYVYSAPDHSAVIVFSGCLHNLSELARRRSKRSARSSAASPHFAADPNNAFASSLERKSSIERSMDLGAMTASTVLGLYLDGQQEGNELIMLSELQGEFAFVIYDNKHKQPFAARDPSGEECLFYHVGDDGAVSFASSRLEIPDGEQPHEWRELPPGHYISGKVPKLHQFALTPQQLVMREMQQEDELDSSSGSGSLRAAEGAAARRRSLALGSADELQMLAAQLQTRTSLDNDSMGKQRALDDVFTLDL</sequence>
<name>A0A383V7L1_TETOB</name>
<organism evidence="2 3">
    <name type="scientific">Tetradesmus obliquus</name>
    <name type="common">Green alga</name>
    <name type="synonym">Acutodesmus obliquus</name>
    <dbReference type="NCBI Taxonomy" id="3088"/>
    <lineage>
        <taxon>Eukaryota</taxon>
        <taxon>Viridiplantae</taxon>
        <taxon>Chlorophyta</taxon>
        <taxon>core chlorophytes</taxon>
        <taxon>Chlorophyceae</taxon>
        <taxon>CS clade</taxon>
        <taxon>Sphaeropleales</taxon>
        <taxon>Scenedesmaceae</taxon>
        <taxon>Tetradesmus</taxon>
    </lineage>
</organism>
<proteinExistence type="predicted"/>
<protein>
    <recommendedName>
        <fullName evidence="1">Glutamine amidotransferase type-2 domain-containing protein</fullName>
    </recommendedName>
</protein>
<dbReference type="SUPFAM" id="SSF56235">
    <property type="entry name" value="N-terminal nucleophile aminohydrolases (Ntn hydrolases)"/>
    <property type="match status" value="1"/>
</dbReference>
<gene>
    <name evidence="2" type="ORF">BQ4739_LOCUS1461</name>
</gene>
<evidence type="ECO:0000313" key="2">
    <source>
        <dbReference type="EMBL" id="SZX60920.1"/>
    </source>
</evidence>
<dbReference type="Proteomes" id="UP000256970">
    <property type="component" value="Unassembled WGS sequence"/>
</dbReference>
<dbReference type="CDD" id="cd00352">
    <property type="entry name" value="Gn_AT_II"/>
    <property type="match status" value="1"/>
</dbReference>
<keyword evidence="3" id="KW-1185">Reference proteome</keyword>
<accession>A0A383V7L1</accession>
<evidence type="ECO:0000259" key="1">
    <source>
        <dbReference type="Pfam" id="PF13537"/>
    </source>
</evidence>
<feature type="domain" description="Glutamine amidotransferase type-2" evidence="1">
    <location>
        <begin position="201"/>
        <end position="248"/>
    </location>
</feature>
<dbReference type="Pfam" id="PF13537">
    <property type="entry name" value="GATase_7"/>
    <property type="match status" value="1"/>
</dbReference>
<evidence type="ECO:0000313" key="3">
    <source>
        <dbReference type="Proteomes" id="UP000256970"/>
    </source>
</evidence>
<dbReference type="EMBL" id="FNXT01000114">
    <property type="protein sequence ID" value="SZX60920.1"/>
    <property type="molecule type" value="Genomic_DNA"/>
</dbReference>
<dbReference type="InterPro" id="IPR017932">
    <property type="entry name" value="GATase_2_dom"/>
</dbReference>
<dbReference type="STRING" id="3088.A0A383V7L1"/>
<reference evidence="2 3" key="1">
    <citation type="submission" date="2016-10" db="EMBL/GenBank/DDBJ databases">
        <authorList>
            <person name="Cai Z."/>
        </authorList>
    </citation>
    <scope>NUCLEOTIDE SEQUENCE [LARGE SCALE GENOMIC DNA]</scope>
</reference>